<organism evidence="4 5">
    <name type="scientific">Fulvivirga marina</name>
    <dbReference type="NCBI Taxonomy" id="2494733"/>
    <lineage>
        <taxon>Bacteria</taxon>
        <taxon>Pseudomonadati</taxon>
        <taxon>Bacteroidota</taxon>
        <taxon>Cytophagia</taxon>
        <taxon>Cytophagales</taxon>
        <taxon>Fulvivirgaceae</taxon>
        <taxon>Fulvivirga</taxon>
    </lineage>
</organism>
<proteinExistence type="predicted"/>
<evidence type="ECO:0000256" key="2">
    <source>
        <dbReference type="ARBA" id="ARBA00022801"/>
    </source>
</evidence>
<comment type="caution">
    <text evidence="4">The sequence shown here is derived from an EMBL/GenBank/DDBJ whole genome shotgun (WGS) entry which is preliminary data.</text>
</comment>
<evidence type="ECO:0000313" key="4">
    <source>
        <dbReference type="EMBL" id="MBL6447866.1"/>
    </source>
</evidence>
<accession>A0A937G3P7</accession>
<evidence type="ECO:0000256" key="3">
    <source>
        <dbReference type="ARBA" id="ARBA00023098"/>
    </source>
</evidence>
<dbReference type="InterPro" id="IPR007431">
    <property type="entry name" value="ACP_PD"/>
</dbReference>
<keyword evidence="3" id="KW-0443">Lipid metabolism</keyword>
<protein>
    <submittedName>
        <fullName evidence="4">DUF479 domain-containing protein</fullName>
    </submittedName>
</protein>
<keyword evidence="2" id="KW-0378">Hydrolase</keyword>
<dbReference type="EMBL" id="JAEUGD010000053">
    <property type="protein sequence ID" value="MBL6447866.1"/>
    <property type="molecule type" value="Genomic_DNA"/>
</dbReference>
<keyword evidence="1" id="KW-0444">Lipid biosynthesis</keyword>
<dbReference type="PIRSF" id="PIRSF011489">
    <property type="entry name" value="DUF479"/>
    <property type="match status" value="1"/>
</dbReference>
<dbReference type="RefSeq" id="WP_202857398.1">
    <property type="nucleotide sequence ID" value="NZ_JAEUGD010000053.1"/>
</dbReference>
<dbReference type="GO" id="GO:0006633">
    <property type="term" value="P:fatty acid biosynthetic process"/>
    <property type="evidence" value="ECO:0007669"/>
    <property type="project" value="InterPro"/>
</dbReference>
<dbReference type="GO" id="GO:0008770">
    <property type="term" value="F:[acyl-carrier-protein] phosphodiesterase activity"/>
    <property type="evidence" value="ECO:0007669"/>
    <property type="project" value="InterPro"/>
</dbReference>
<dbReference type="AlphaFoldDB" id="A0A937G3P7"/>
<evidence type="ECO:0000256" key="1">
    <source>
        <dbReference type="ARBA" id="ARBA00022516"/>
    </source>
</evidence>
<reference evidence="4" key="1">
    <citation type="submission" date="2021-01" db="EMBL/GenBank/DDBJ databases">
        <title>Fulvivirga kasyanovii gen. nov., sp nov., a novel member of the phylum Bacteroidetes isolated from seawater in a mussel farm.</title>
        <authorList>
            <person name="Zhao L.-H."/>
            <person name="Wang Z.-J."/>
        </authorList>
    </citation>
    <scope>NUCLEOTIDE SEQUENCE</scope>
    <source>
        <strain evidence="4">29W222</strain>
    </source>
</reference>
<name>A0A937G3P7_9BACT</name>
<dbReference type="PANTHER" id="PTHR38764:SF1">
    <property type="entry name" value="ACYL CARRIER PROTEIN PHOSPHODIESTERASE"/>
    <property type="match status" value="1"/>
</dbReference>
<sequence length="194" mass="23023">MNFLAHLYLSGNNEEIIVGNFIGDFVKGKSYEVYSKDIQLGILLHRNIDEYTDHHKVVLRSKKRLWGKYRHYAAVIVDIFYDHFLAVNWTDFHNSPLTDYAQYIYELIQSYENQLPKGVKHMLPYMIKHNWLLNYANTNGIHDALSGMARRTTFKSKMDEAVNDLKHHYDEFEGEFKVFFPDVQAFAKDWLKHK</sequence>
<dbReference type="Proteomes" id="UP000614216">
    <property type="component" value="Unassembled WGS sequence"/>
</dbReference>
<dbReference type="PANTHER" id="PTHR38764">
    <property type="entry name" value="ACYL CARRIER PROTEIN PHOSPHODIESTERASE"/>
    <property type="match status" value="1"/>
</dbReference>
<dbReference type="Pfam" id="PF04336">
    <property type="entry name" value="ACP_PD"/>
    <property type="match status" value="1"/>
</dbReference>
<keyword evidence="5" id="KW-1185">Reference proteome</keyword>
<evidence type="ECO:0000313" key="5">
    <source>
        <dbReference type="Proteomes" id="UP000614216"/>
    </source>
</evidence>
<gene>
    <name evidence="4" type="ORF">JMN32_16215</name>
</gene>